<evidence type="ECO:0008006" key="4">
    <source>
        <dbReference type="Google" id="ProtNLM"/>
    </source>
</evidence>
<organism evidence="2 3">
    <name type="scientific">Triparma retinervis</name>
    <dbReference type="NCBI Taxonomy" id="2557542"/>
    <lineage>
        <taxon>Eukaryota</taxon>
        <taxon>Sar</taxon>
        <taxon>Stramenopiles</taxon>
        <taxon>Ochrophyta</taxon>
        <taxon>Bolidophyceae</taxon>
        <taxon>Parmales</taxon>
        <taxon>Triparmaceae</taxon>
        <taxon>Triparma</taxon>
    </lineage>
</organism>
<protein>
    <recommendedName>
        <fullName evidence="4">Peptide-methionine (S)-S-oxide reductase</fullName>
    </recommendedName>
</protein>
<evidence type="ECO:0000256" key="1">
    <source>
        <dbReference type="SAM" id="SignalP"/>
    </source>
</evidence>
<reference evidence="2" key="1">
    <citation type="submission" date="2022-07" db="EMBL/GenBank/DDBJ databases">
        <title>Genome analysis of Parmales, a sister group of diatoms, reveals the evolutionary specialization of diatoms from phago-mixotrophs to photoautotrophs.</title>
        <authorList>
            <person name="Ban H."/>
            <person name="Sato S."/>
            <person name="Yoshikawa S."/>
            <person name="Kazumasa Y."/>
            <person name="Nakamura Y."/>
            <person name="Ichinomiya M."/>
            <person name="Saitoh K."/>
            <person name="Sato N."/>
            <person name="Blanc-Mathieu R."/>
            <person name="Endo H."/>
            <person name="Kuwata A."/>
            <person name="Ogata H."/>
        </authorList>
    </citation>
    <scope>NUCLEOTIDE SEQUENCE</scope>
</reference>
<gene>
    <name evidence="2" type="ORF">TrRE_jg3846</name>
</gene>
<sequence length="238" mass="26289">MFRITTFSALVVLIAGVHASETTYFFGNGCFWHNQHLFTKEFEQARLGRKDGELSSTAVYVAGTNEPSPLCYPSSSGFNNHEEFGSAEAVSIAINDEKEFSLAADIFFGDFQRIAAKTWARRDVYDQGAQFRAVVGVPGGIKGKMGGLLEAANKHNMTLLEGVGSDPDTFEDNSVYVYDTREGGAGTVQEAEICLQYHQDNNDEEYEEEYKALKQMRVEQGTLKDNSCPSPNDYIPGC</sequence>
<dbReference type="OrthoDB" id="443672at2759"/>
<keyword evidence="3" id="KW-1185">Reference proteome</keyword>
<feature type="signal peptide" evidence="1">
    <location>
        <begin position="1"/>
        <end position="19"/>
    </location>
</feature>
<keyword evidence="1" id="KW-0732">Signal</keyword>
<dbReference type="AlphaFoldDB" id="A0A9W7CHY2"/>
<dbReference type="GO" id="GO:0008113">
    <property type="term" value="F:peptide-methionine (S)-S-oxide reductase activity"/>
    <property type="evidence" value="ECO:0007669"/>
    <property type="project" value="InterPro"/>
</dbReference>
<dbReference type="EMBL" id="BRXZ01000142">
    <property type="protein sequence ID" value="GMI06045.1"/>
    <property type="molecule type" value="Genomic_DNA"/>
</dbReference>
<evidence type="ECO:0000313" key="3">
    <source>
        <dbReference type="Proteomes" id="UP001165082"/>
    </source>
</evidence>
<dbReference type="InterPro" id="IPR036509">
    <property type="entry name" value="Met_Sox_Rdtase_MsrA_sf"/>
</dbReference>
<name>A0A9W7CHY2_9STRA</name>
<proteinExistence type="predicted"/>
<dbReference type="Proteomes" id="UP001165082">
    <property type="component" value="Unassembled WGS sequence"/>
</dbReference>
<accession>A0A9W7CHY2</accession>
<feature type="chain" id="PRO_5040790759" description="Peptide-methionine (S)-S-oxide reductase" evidence="1">
    <location>
        <begin position="20"/>
        <end position="238"/>
    </location>
</feature>
<dbReference type="Gene3D" id="3.30.1060.10">
    <property type="entry name" value="Peptide methionine sulphoxide reductase MsrA"/>
    <property type="match status" value="1"/>
</dbReference>
<comment type="caution">
    <text evidence="2">The sequence shown here is derived from an EMBL/GenBank/DDBJ whole genome shotgun (WGS) entry which is preliminary data.</text>
</comment>
<evidence type="ECO:0000313" key="2">
    <source>
        <dbReference type="EMBL" id="GMI06045.1"/>
    </source>
</evidence>